<dbReference type="EC" id="2.7.13.3" evidence="3"/>
<dbReference type="GO" id="GO:0000155">
    <property type="term" value="F:phosphorelay sensor kinase activity"/>
    <property type="evidence" value="ECO:0007669"/>
    <property type="project" value="InterPro"/>
</dbReference>
<organism evidence="14 15">
    <name type="scientific">Coleofasciculus chthonoplastes PCC 7420</name>
    <dbReference type="NCBI Taxonomy" id="118168"/>
    <lineage>
        <taxon>Bacteria</taxon>
        <taxon>Bacillati</taxon>
        <taxon>Cyanobacteriota</taxon>
        <taxon>Cyanophyceae</taxon>
        <taxon>Coleofasciculales</taxon>
        <taxon>Coleofasciculaceae</taxon>
        <taxon>Coleofasciculus</taxon>
    </lineage>
</organism>
<evidence type="ECO:0000259" key="13">
    <source>
        <dbReference type="PROSITE" id="PS50885"/>
    </source>
</evidence>
<keyword evidence="5" id="KW-0808">Transferase</keyword>
<dbReference type="PRINTS" id="PR00344">
    <property type="entry name" value="BCTRLSENSOR"/>
</dbReference>
<keyword evidence="8 11" id="KW-1133">Transmembrane helix</keyword>
<evidence type="ECO:0000256" key="5">
    <source>
        <dbReference type="ARBA" id="ARBA00022679"/>
    </source>
</evidence>
<evidence type="ECO:0000256" key="4">
    <source>
        <dbReference type="ARBA" id="ARBA00022553"/>
    </source>
</evidence>
<keyword evidence="10 11" id="KW-0472">Membrane</keyword>
<gene>
    <name evidence="14" type="ORF">MC7420_7920</name>
</gene>
<keyword evidence="6 11" id="KW-0812">Transmembrane</keyword>
<dbReference type="Pfam" id="PF00672">
    <property type="entry name" value="HAMP"/>
    <property type="match status" value="1"/>
</dbReference>
<protein>
    <recommendedName>
        <fullName evidence="3">histidine kinase</fullName>
        <ecNumber evidence="3">2.7.13.3</ecNumber>
    </recommendedName>
</protein>
<name>B4VIQ5_9CYAN</name>
<sequence>MGNNLASAKPDQNHEANKTEGCWGWRNLFWEARTRLLAWYVLLMVCFTGTSVGLIRQVLLEETHKRIDSSLNQEVQEFQRLFQQGKNPFTGQPFCDDIGGLFEVFLSRNIPNDGEFLLTIIEGQFYQSSPTALPDPLQPDAWLLKRWTKLTQPTKGWEETSVGPILYYAEPVEIGGEIRGLFIVANVIAYEKEEVNEVVWVIVKVTLVVMVVASIVAWVAAGRVLAPLRSVTETARSISETDLTQRIPIQGTGEIAELTTTLNQMLDRLHRAFTSQRDFINDAGHELRTPITIIRGHLELWDDDPKAQQETLELVLDELDRMNRFVNDLLLLAKAEWRDFLQVEIIDIDSFTEELFAKAKALAERNWQLDAIASGQIVADRQRLTQAIMNLAENATQHTEAGEQIALGSAINRHNAYFWVRDTGKGIDSANQKRIFERFARLPNSRRRSEGAGLGLSIVQAIAQAHRGQVRLNSRLGAGAQFTIVLPLESRQDNLPHESNSNC</sequence>
<dbReference type="Gene3D" id="3.30.565.10">
    <property type="entry name" value="Histidine kinase-like ATPase, C-terminal domain"/>
    <property type="match status" value="1"/>
</dbReference>
<evidence type="ECO:0000256" key="10">
    <source>
        <dbReference type="ARBA" id="ARBA00023136"/>
    </source>
</evidence>
<evidence type="ECO:0000256" key="3">
    <source>
        <dbReference type="ARBA" id="ARBA00012438"/>
    </source>
</evidence>
<dbReference type="AlphaFoldDB" id="B4VIQ5"/>
<keyword evidence="4" id="KW-0597">Phosphoprotein</keyword>
<dbReference type="PANTHER" id="PTHR45436">
    <property type="entry name" value="SENSOR HISTIDINE KINASE YKOH"/>
    <property type="match status" value="1"/>
</dbReference>
<accession>B4VIQ5</accession>
<feature type="transmembrane region" description="Helical" evidence="11">
    <location>
        <begin position="198"/>
        <end position="221"/>
    </location>
</feature>
<dbReference type="PROSITE" id="PS50885">
    <property type="entry name" value="HAMP"/>
    <property type="match status" value="1"/>
</dbReference>
<dbReference type="InterPro" id="IPR003594">
    <property type="entry name" value="HATPase_dom"/>
</dbReference>
<evidence type="ECO:0000256" key="9">
    <source>
        <dbReference type="ARBA" id="ARBA00023012"/>
    </source>
</evidence>
<keyword evidence="15" id="KW-1185">Reference proteome</keyword>
<comment type="subcellular location">
    <subcellularLocation>
        <location evidence="2">Membrane</location>
    </subcellularLocation>
</comment>
<dbReference type="InterPro" id="IPR050428">
    <property type="entry name" value="TCS_sensor_his_kinase"/>
</dbReference>
<evidence type="ECO:0000313" key="15">
    <source>
        <dbReference type="Proteomes" id="UP000003835"/>
    </source>
</evidence>
<dbReference type="InterPro" id="IPR036097">
    <property type="entry name" value="HisK_dim/P_sf"/>
</dbReference>
<dbReference type="FunFam" id="1.10.287.130:FF:000001">
    <property type="entry name" value="Two-component sensor histidine kinase"/>
    <property type="match status" value="1"/>
</dbReference>
<evidence type="ECO:0000256" key="11">
    <source>
        <dbReference type="SAM" id="Phobius"/>
    </source>
</evidence>
<dbReference type="PROSITE" id="PS50109">
    <property type="entry name" value="HIS_KIN"/>
    <property type="match status" value="1"/>
</dbReference>
<evidence type="ECO:0000256" key="7">
    <source>
        <dbReference type="ARBA" id="ARBA00022777"/>
    </source>
</evidence>
<dbReference type="Pfam" id="PF00512">
    <property type="entry name" value="HisKA"/>
    <property type="match status" value="1"/>
</dbReference>
<dbReference type="Proteomes" id="UP000003835">
    <property type="component" value="Unassembled WGS sequence"/>
</dbReference>
<evidence type="ECO:0000256" key="1">
    <source>
        <dbReference type="ARBA" id="ARBA00000085"/>
    </source>
</evidence>
<dbReference type="CDD" id="cd06225">
    <property type="entry name" value="HAMP"/>
    <property type="match status" value="1"/>
</dbReference>
<evidence type="ECO:0000259" key="12">
    <source>
        <dbReference type="PROSITE" id="PS50109"/>
    </source>
</evidence>
<dbReference type="STRING" id="118168.MC7420_7920"/>
<dbReference type="SUPFAM" id="SSF47384">
    <property type="entry name" value="Homodimeric domain of signal transducing histidine kinase"/>
    <property type="match status" value="1"/>
</dbReference>
<dbReference type="FunFam" id="3.30.565.10:FF:000006">
    <property type="entry name" value="Sensor histidine kinase WalK"/>
    <property type="match status" value="1"/>
</dbReference>
<dbReference type="InterPro" id="IPR036890">
    <property type="entry name" value="HATPase_C_sf"/>
</dbReference>
<keyword evidence="9" id="KW-0902">Two-component regulatory system</keyword>
<dbReference type="Gene3D" id="1.10.287.130">
    <property type="match status" value="1"/>
</dbReference>
<dbReference type="SMART" id="SM00388">
    <property type="entry name" value="HisKA"/>
    <property type="match status" value="1"/>
</dbReference>
<evidence type="ECO:0000256" key="6">
    <source>
        <dbReference type="ARBA" id="ARBA00022692"/>
    </source>
</evidence>
<feature type="domain" description="Histidine kinase" evidence="12">
    <location>
        <begin position="282"/>
        <end position="490"/>
    </location>
</feature>
<proteinExistence type="predicted"/>
<evidence type="ECO:0000256" key="8">
    <source>
        <dbReference type="ARBA" id="ARBA00022989"/>
    </source>
</evidence>
<dbReference type="HOGENOM" id="CLU_000445_89_6_3"/>
<dbReference type="SMART" id="SM00387">
    <property type="entry name" value="HATPase_c"/>
    <property type="match status" value="1"/>
</dbReference>
<evidence type="ECO:0000313" key="14">
    <source>
        <dbReference type="EMBL" id="EDX78182.1"/>
    </source>
</evidence>
<keyword evidence="7 14" id="KW-0418">Kinase</keyword>
<dbReference type="RefSeq" id="WP_006098617.1">
    <property type="nucleotide sequence ID" value="NZ_DS989842.1"/>
</dbReference>
<dbReference type="Gene3D" id="6.10.340.10">
    <property type="match status" value="1"/>
</dbReference>
<dbReference type="EMBL" id="DS989842">
    <property type="protein sequence ID" value="EDX78182.1"/>
    <property type="molecule type" value="Genomic_DNA"/>
</dbReference>
<dbReference type="InterPro" id="IPR004358">
    <property type="entry name" value="Sig_transdc_His_kin-like_C"/>
</dbReference>
<dbReference type="Pfam" id="PF02518">
    <property type="entry name" value="HATPase_c"/>
    <property type="match status" value="1"/>
</dbReference>
<dbReference type="InterPro" id="IPR003660">
    <property type="entry name" value="HAMP_dom"/>
</dbReference>
<reference evidence="14 15" key="1">
    <citation type="submission" date="2008-07" db="EMBL/GenBank/DDBJ databases">
        <authorList>
            <person name="Tandeau de Marsac N."/>
            <person name="Ferriera S."/>
            <person name="Johnson J."/>
            <person name="Kravitz S."/>
            <person name="Beeson K."/>
            <person name="Sutton G."/>
            <person name="Rogers Y.-H."/>
            <person name="Friedman R."/>
            <person name="Frazier M."/>
            <person name="Venter J.C."/>
        </authorList>
    </citation>
    <scope>NUCLEOTIDE SEQUENCE [LARGE SCALE GENOMIC DNA]</scope>
    <source>
        <strain evidence="14 15">PCC 7420</strain>
    </source>
</reference>
<dbReference type="eggNOG" id="COG2205">
    <property type="taxonomic scope" value="Bacteria"/>
</dbReference>
<feature type="transmembrane region" description="Helical" evidence="11">
    <location>
        <begin position="37"/>
        <end position="59"/>
    </location>
</feature>
<dbReference type="SUPFAM" id="SSF55874">
    <property type="entry name" value="ATPase domain of HSP90 chaperone/DNA topoisomerase II/histidine kinase"/>
    <property type="match status" value="1"/>
</dbReference>
<dbReference type="InterPro" id="IPR003661">
    <property type="entry name" value="HisK_dim/P_dom"/>
</dbReference>
<dbReference type="SUPFAM" id="SSF158472">
    <property type="entry name" value="HAMP domain-like"/>
    <property type="match status" value="1"/>
</dbReference>
<evidence type="ECO:0000256" key="2">
    <source>
        <dbReference type="ARBA" id="ARBA00004370"/>
    </source>
</evidence>
<dbReference type="InterPro" id="IPR005467">
    <property type="entry name" value="His_kinase_dom"/>
</dbReference>
<comment type="catalytic activity">
    <reaction evidence="1">
        <text>ATP + protein L-histidine = ADP + protein N-phospho-L-histidine.</text>
        <dbReference type="EC" id="2.7.13.3"/>
    </reaction>
</comment>
<feature type="domain" description="HAMP" evidence="13">
    <location>
        <begin position="222"/>
        <end position="274"/>
    </location>
</feature>
<dbReference type="CDD" id="cd00082">
    <property type="entry name" value="HisKA"/>
    <property type="match status" value="1"/>
</dbReference>
<dbReference type="SMART" id="SM00304">
    <property type="entry name" value="HAMP"/>
    <property type="match status" value="1"/>
</dbReference>
<dbReference type="PANTHER" id="PTHR45436:SF5">
    <property type="entry name" value="SENSOR HISTIDINE KINASE TRCS"/>
    <property type="match status" value="1"/>
</dbReference>
<dbReference type="GO" id="GO:0005886">
    <property type="term" value="C:plasma membrane"/>
    <property type="evidence" value="ECO:0007669"/>
    <property type="project" value="TreeGrafter"/>
</dbReference>